<dbReference type="STRING" id="930117.SAMN05216225_10451"/>
<dbReference type="Proteomes" id="UP000183988">
    <property type="component" value="Unassembled WGS sequence"/>
</dbReference>
<protein>
    <submittedName>
        <fullName evidence="1">Uncharacterized protein</fullName>
    </submittedName>
</protein>
<reference evidence="1 2" key="1">
    <citation type="submission" date="2016-11" db="EMBL/GenBank/DDBJ databases">
        <authorList>
            <person name="Jaros S."/>
            <person name="Januszkiewicz K."/>
            <person name="Wedrychowicz H."/>
        </authorList>
    </citation>
    <scope>NUCLEOTIDE SEQUENCE [LARGE SCALE GENOMIC DNA]</scope>
    <source>
        <strain evidence="1 2">IBRC-M 10683</strain>
    </source>
</reference>
<organism evidence="1 2">
    <name type="scientific">Ornithinibacillus halophilus</name>
    <dbReference type="NCBI Taxonomy" id="930117"/>
    <lineage>
        <taxon>Bacteria</taxon>
        <taxon>Bacillati</taxon>
        <taxon>Bacillota</taxon>
        <taxon>Bacilli</taxon>
        <taxon>Bacillales</taxon>
        <taxon>Bacillaceae</taxon>
        <taxon>Ornithinibacillus</taxon>
    </lineage>
</organism>
<dbReference type="SUPFAM" id="SSF48498">
    <property type="entry name" value="Tetracyclin repressor-like, C-terminal domain"/>
    <property type="match status" value="1"/>
</dbReference>
<evidence type="ECO:0000313" key="2">
    <source>
        <dbReference type="Proteomes" id="UP000183988"/>
    </source>
</evidence>
<sequence>MHIQKNYPLVFDFLASTVKEESAEIKDFIKQKVDPIYENGTKIIYQDIDYSKFRDDIDIEKAIEILNWTMFGFGDKAIEQINTFKDIGDFGEQYLKEWEKYSELLKMSFYK</sequence>
<dbReference type="InterPro" id="IPR036271">
    <property type="entry name" value="Tet_transcr_reg_TetR-rel_C_sf"/>
</dbReference>
<accession>A0A1M5L7L2</accession>
<evidence type="ECO:0000313" key="1">
    <source>
        <dbReference type="EMBL" id="SHG61001.1"/>
    </source>
</evidence>
<dbReference type="Gene3D" id="1.10.357.10">
    <property type="entry name" value="Tetracycline Repressor, domain 2"/>
    <property type="match status" value="1"/>
</dbReference>
<keyword evidence="2" id="KW-1185">Reference proteome</keyword>
<name>A0A1M5L7L2_9BACI</name>
<gene>
    <name evidence="1" type="ORF">SAMN05216225_10451</name>
</gene>
<dbReference type="RefSeq" id="WP_234982727.1">
    <property type="nucleotide sequence ID" value="NZ_FQVW01000045.1"/>
</dbReference>
<dbReference type="EMBL" id="FQVW01000045">
    <property type="protein sequence ID" value="SHG61001.1"/>
    <property type="molecule type" value="Genomic_DNA"/>
</dbReference>
<proteinExistence type="predicted"/>
<dbReference type="AlphaFoldDB" id="A0A1M5L7L2"/>